<feature type="transmembrane region" description="Helical" evidence="1">
    <location>
        <begin position="70"/>
        <end position="90"/>
    </location>
</feature>
<dbReference type="AlphaFoldDB" id="A0A8A4TJ89"/>
<dbReference type="PANTHER" id="PTHR34821:SF2">
    <property type="entry name" value="INNER MEMBRANE PROTEIN YDCZ"/>
    <property type="match status" value="1"/>
</dbReference>
<sequence length="147" mass="15469">MHWKISLMVLLTGALIPIQAGINGTLARKTGNPLLAATASFVIGTIFLLAVFPMFGGQLPKLSSLRGEPWWIWTGGAVGALYVLLIILAVQRTGAAALIVFVVAGQMIASLVIDHYGLIGFPPVPISPQRIFGALLLIGGVLVIRST</sequence>
<proteinExistence type="predicted"/>
<dbReference type="Pfam" id="PF04657">
    <property type="entry name" value="DMT_YdcZ"/>
    <property type="match status" value="1"/>
</dbReference>
<dbReference type="EMBL" id="CP071793">
    <property type="protein sequence ID" value="QTD49557.1"/>
    <property type="molecule type" value="Genomic_DNA"/>
</dbReference>
<feature type="transmembrane region" description="Helical" evidence="1">
    <location>
        <begin position="36"/>
        <end position="58"/>
    </location>
</feature>
<keyword evidence="3" id="KW-1185">Reference proteome</keyword>
<organism evidence="2 3">
    <name type="scientific">Sulfidibacter corallicola</name>
    <dbReference type="NCBI Taxonomy" id="2818388"/>
    <lineage>
        <taxon>Bacteria</taxon>
        <taxon>Pseudomonadati</taxon>
        <taxon>Acidobacteriota</taxon>
        <taxon>Holophagae</taxon>
        <taxon>Acanthopleuribacterales</taxon>
        <taxon>Acanthopleuribacteraceae</taxon>
        <taxon>Sulfidibacter</taxon>
    </lineage>
</organism>
<dbReference type="InterPro" id="IPR006750">
    <property type="entry name" value="YdcZ"/>
</dbReference>
<dbReference type="PANTHER" id="PTHR34821">
    <property type="entry name" value="INNER MEMBRANE PROTEIN YDCZ"/>
    <property type="match status" value="1"/>
</dbReference>
<feature type="transmembrane region" description="Helical" evidence="1">
    <location>
        <begin position="96"/>
        <end position="118"/>
    </location>
</feature>
<dbReference type="KEGG" id="scor:J3U87_28555"/>
<accession>A0A8A4TJ89</accession>
<protein>
    <submittedName>
        <fullName evidence="2">DMT family transporter</fullName>
    </submittedName>
</protein>
<feature type="transmembrane region" description="Helical" evidence="1">
    <location>
        <begin position="130"/>
        <end position="146"/>
    </location>
</feature>
<evidence type="ECO:0000313" key="2">
    <source>
        <dbReference type="EMBL" id="QTD49557.1"/>
    </source>
</evidence>
<name>A0A8A4TJ89_SULCO</name>
<keyword evidence="1" id="KW-0812">Transmembrane</keyword>
<dbReference type="RefSeq" id="WP_237379188.1">
    <property type="nucleotide sequence ID" value="NZ_CP071793.1"/>
</dbReference>
<dbReference type="Proteomes" id="UP000663929">
    <property type="component" value="Chromosome"/>
</dbReference>
<evidence type="ECO:0000313" key="3">
    <source>
        <dbReference type="Proteomes" id="UP000663929"/>
    </source>
</evidence>
<evidence type="ECO:0000256" key="1">
    <source>
        <dbReference type="SAM" id="Phobius"/>
    </source>
</evidence>
<keyword evidence="1" id="KW-1133">Transmembrane helix</keyword>
<reference evidence="2" key="1">
    <citation type="submission" date="2021-03" db="EMBL/GenBank/DDBJ databases">
        <title>Acanthopleuribacteraceae sp. M133.</title>
        <authorList>
            <person name="Wang G."/>
        </authorList>
    </citation>
    <scope>NUCLEOTIDE SEQUENCE</scope>
    <source>
        <strain evidence="2">M133</strain>
    </source>
</reference>
<keyword evidence="1" id="KW-0472">Membrane</keyword>
<gene>
    <name evidence="2" type="ORF">J3U87_28555</name>
</gene>
<dbReference type="GO" id="GO:0005886">
    <property type="term" value="C:plasma membrane"/>
    <property type="evidence" value="ECO:0007669"/>
    <property type="project" value="TreeGrafter"/>
</dbReference>